<gene>
    <name evidence="2" type="ORF">DFR29_117121</name>
</gene>
<dbReference type="InterPro" id="IPR012334">
    <property type="entry name" value="Pectin_lyas_fold"/>
</dbReference>
<dbReference type="Proteomes" id="UP000295293">
    <property type="component" value="Unassembled WGS sequence"/>
</dbReference>
<proteinExistence type="predicted"/>
<evidence type="ECO:0000313" key="2">
    <source>
        <dbReference type="EMBL" id="TDR39211.1"/>
    </source>
</evidence>
<dbReference type="GO" id="GO:0016829">
    <property type="term" value="F:lyase activity"/>
    <property type="evidence" value="ECO:0007669"/>
    <property type="project" value="UniProtKB-KW"/>
</dbReference>
<dbReference type="SUPFAM" id="SSF51126">
    <property type="entry name" value="Pectin lyase-like"/>
    <property type="match status" value="1"/>
</dbReference>
<keyword evidence="2" id="KW-0456">Lyase</keyword>
<dbReference type="RefSeq" id="WP_133821063.1">
    <property type="nucleotide sequence ID" value="NZ_SNZH01000017.1"/>
</dbReference>
<feature type="chain" id="PRO_5020842289" evidence="1">
    <location>
        <begin position="19"/>
        <end position="644"/>
    </location>
</feature>
<dbReference type="AlphaFoldDB" id="A0A4V3DLG3"/>
<organism evidence="2 3">
    <name type="scientific">Tahibacter aquaticus</name>
    <dbReference type="NCBI Taxonomy" id="520092"/>
    <lineage>
        <taxon>Bacteria</taxon>
        <taxon>Pseudomonadati</taxon>
        <taxon>Pseudomonadota</taxon>
        <taxon>Gammaproteobacteria</taxon>
        <taxon>Lysobacterales</taxon>
        <taxon>Rhodanobacteraceae</taxon>
        <taxon>Tahibacter</taxon>
    </lineage>
</organism>
<evidence type="ECO:0000256" key="1">
    <source>
        <dbReference type="SAM" id="SignalP"/>
    </source>
</evidence>
<dbReference type="OrthoDB" id="6113780at2"/>
<name>A0A4V3DLG3_9GAMM</name>
<dbReference type="InterPro" id="IPR011050">
    <property type="entry name" value="Pectin_lyase_fold/virulence"/>
</dbReference>
<dbReference type="Gene3D" id="2.160.20.10">
    <property type="entry name" value="Single-stranded right-handed beta-helix, Pectin lyase-like"/>
    <property type="match status" value="1"/>
</dbReference>
<feature type="signal peptide" evidence="1">
    <location>
        <begin position="1"/>
        <end position="18"/>
    </location>
</feature>
<reference evidence="2 3" key="1">
    <citation type="submission" date="2019-03" db="EMBL/GenBank/DDBJ databases">
        <title>Genomic Encyclopedia of Type Strains, Phase IV (KMG-IV): sequencing the most valuable type-strain genomes for metagenomic binning, comparative biology and taxonomic classification.</title>
        <authorList>
            <person name="Goeker M."/>
        </authorList>
    </citation>
    <scope>NUCLEOTIDE SEQUENCE [LARGE SCALE GENOMIC DNA]</scope>
    <source>
        <strain evidence="2 3">DSM 21667</strain>
    </source>
</reference>
<evidence type="ECO:0000313" key="3">
    <source>
        <dbReference type="Proteomes" id="UP000295293"/>
    </source>
</evidence>
<keyword evidence="1" id="KW-0732">Signal</keyword>
<dbReference type="EMBL" id="SNZH01000017">
    <property type="protein sequence ID" value="TDR39211.1"/>
    <property type="molecule type" value="Genomic_DNA"/>
</dbReference>
<protein>
    <submittedName>
        <fullName evidence="2">Parallel beta helix pectate lyase-like protein</fullName>
    </submittedName>
</protein>
<accession>A0A4V3DLG3</accession>
<keyword evidence="3" id="KW-1185">Reference proteome</keyword>
<sequence length="644" mass="68545">MPSSVILKLVLLAGSGMAAAMPAPTVAEAPPAPVTSISAQVPVVVRIRGLALGGELRLRQGSSTLTANLNDDYTFAQTALAGAALDLQVVSQPAGQVCAVSELASASVPADSSPLFVRCRYVPGPRVVVPATLPNSPLSLMFGNLALRAAAYPGLPYESRPGVVGGQFPYEFRITGFTFNGGNQNPAGLQLDFRHGTLRFTPAAEGSYVIGLEIRDSSPTPRILTQSVTVEATRSAFVFVAPGGVDAPDRGSLAQPYQSVAYALARSTPAQVLMLRKGRYLSGGFAVRDNRAKQFIAYPDEVVVMDQDYQSWINVGINDFPAARFEDLDFTQVRQYGIFSDPSRSGLIVRNVRFADGREGGLGSNENPAFIHGYGDGVHASRHRLLVQDSDFGPLQMTSNGAYAATLFDAGDSLFENNQIRVGPISGGIHDKDNSQRNTYRENYIAFAAPNPHGIHVSAQDSSEDLHIHHNLLVNAGIRLGLQCTAASCVMRNHDVHHNTLIGLRFGWGVFNSGSSGTRIAHNIFTSGSATAYSWHSCLSAVPANFATQLSIGHNLIETSNTLAMHDTECGGSPMNMNWASWRNSHGMDTVLSGSVVTTSAGLLGAGPTLGLPIGDPRRVQLGHLYLVIESNDGLFRDGFQAGQ</sequence>
<comment type="caution">
    <text evidence="2">The sequence shown here is derived from an EMBL/GenBank/DDBJ whole genome shotgun (WGS) entry which is preliminary data.</text>
</comment>